<protein>
    <recommendedName>
        <fullName evidence="1">TniQ domain-containing protein</fullName>
    </recommendedName>
</protein>
<accession>A0A6L5JZI4</accession>
<evidence type="ECO:0000313" key="3">
    <source>
        <dbReference type="Proteomes" id="UP000480275"/>
    </source>
</evidence>
<sequence length="341" mass="39457">MAHALLWPAHPQLLPDELLSSWLVRIAAANGIKVQRLCWELFGNAKSPWNRDVDRSAPDWLIEAIALHTGCRKREVLASTLTTYRHRLYRSPRFSGHLHWVTPILSRGMRRKGYGQQFCPACLADGTIPYFRKFWRLALATYCPTHRIELLDACPQCASPVMHYRGDFGREIDDALPMNLCPVCFADFREAPRRRVQFATVETQLMFDGATHSLTQPLNQVGQFNHGFFAILRKLCMIMGSNRSQGRFLRYLGKTLRIEVTRAESGKRECFETLRRDERHRWLQCGLWVMATPQERLQASLDSHALRWNVLLADFPDAPGWYSTLVESLTHRKPRTKRQSP</sequence>
<organism evidence="2 3">
    <name type="scientific">Rhodocyclus tenuis</name>
    <name type="common">Rhodospirillum tenue</name>
    <dbReference type="NCBI Taxonomy" id="1066"/>
    <lineage>
        <taxon>Bacteria</taxon>
        <taxon>Pseudomonadati</taxon>
        <taxon>Pseudomonadota</taxon>
        <taxon>Betaproteobacteria</taxon>
        <taxon>Rhodocyclales</taxon>
        <taxon>Rhodocyclaceae</taxon>
        <taxon>Rhodocyclus</taxon>
    </lineage>
</organism>
<dbReference type="Proteomes" id="UP000480275">
    <property type="component" value="Unassembled WGS sequence"/>
</dbReference>
<dbReference type="Pfam" id="PF06527">
    <property type="entry name" value="TniQ"/>
    <property type="match status" value="1"/>
</dbReference>
<evidence type="ECO:0000259" key="1">
    <source>
        <dbReference type="Pfam" id="PF06527"/>
    </source>
</evidence>
<dbReference type="OrthoDB" id="9036115at2"/>
<reference evidence="2 3" key="1">
    <citation type="submission" date="2019-10" db="EMBL/GenBank/DDBJ databases">
        <title>Whole-genome sequence of the purple nonsulfur photosynthetic bacterium Rhodocyclus tenuis.</title>
        <authorList>
            <person name="Kyndt J.A."/>
            <person name="Meyer T.E."/>
        </authorList>
    </citation>
    <scope>NUCLEOTIDE SEQUENCE [LARGE SCALE GENOMIC DNA]</scope>
    <source>
        <strain evidence="2 3">DSM 110</strain>
    </source>
</reference>
<dbReference type="EMBL" id="WIXJ01000019">
    <property type="protein sequence ID" value="MQY52765.1"/>
    <property type="molecule type" value="Genomic_DNA"/>
</dbReference>
<dbReference type="AlphaFoldDB" id="A0A6L5JZI4"/>
<feature type="domain" description="TniQ" evidence="1">
    <location>
        <begin position="8"/>
        <end position="150"/>
    </location>
</feature>
<evidence type="ECO:0000313" key="2">
    <source>
        <dbReference type="EMBL" id="MQY52765.1"/>
    </source>
</evidence>
<name>A0A6L5JZI4_RHOTE</name>
<comment type="caution">
    <text evidence="2">The sequence shown here is derived from an EMBL/GenBank/DDBJ whole genome shotgun (WGS) entry which is preliminary data.</text>
</comment>
<dbReference type="InterPro" id="IPR009492">
    <property type="entry name" value="TniQ"/>
</dbReference>
<proteinExistence type="predicted"/>
<gene>
    <name evidence="2" type="ORF">GHK24_13400</name>
</gene>